<evidence type="ECO:0000313" key="2">
    <source>
        <dbReference type="EMBL" id="QHT93753.1"/>
    </source>
</evidence>
<feature type="transmembrane region" description="Helical" evidence="1">
    <location>
        <begin position="98"/>
        <end position="118"/>
    </location>
</feature>
<keyword evidence="1" id="KW-0472">Membrane</keyword>
<dbReference type="AlphaFoldDB" id="A0A6C0IQF7"/>
<evidence type="ECO:0000256" key="1">
    <source>
        <dbReference type="SAM" id="Phobius"/>
    </source>
</evidence>
<protein>
    <submittedName>
        <fullName evidence="2">Uncharacterized protein</fullName>
    </submittedName>
</protein>
<reference evidence="2" key="1">
    <citation type="journal article" date="2020" name="Nature">
        <title>Giant virus diversity and host interactions through global metagenomics.</title>
        <authorList>
            <person name="Schulz F."/>
            <person name="Roux S."/>
            <person name="Paez-Espino D."/>
            <person name="Jungbluth S."/>
            <person name="Walsh D.A."/>
            <person name="Denef V.J."/>
            <person name="McMahon K.D."/>
            <person name="Konstantinidis K.T."/>
            <person name="Eloe-Fadrosh E.A."/>
            <person name="Kyrpides N.C."/>
            <person name="Woyke T."/>
        </authorList>
    </citation>
    <scope>NUCLEOTIDE SEQUENCE</scope>
    <source>
        <strain evidence="2">GVMAG-M-3300024258-14</strain>
    </source>
</reference>
<name>A0A6C0IQF7_9ZZZZ</name>
<sequence>MDAQEKVKDVANNVTNVAQNVANKAQNLVNNTTNNVKNVGKQSAAKLQSVSQDAKIMATAVGNNVKMLTSMLCSPALVFLAIGATTLSSSFINGMDTSMFGVRLVKLILWTYCVNYLCRSGHTSISWGIVMIPYALIPLQMLGVTNFPKKYLYALLSQDEQEFFGI</sequence>
<accession>A0A6C0IQF7</accession>
<proteinExistence type="predicted"/>
<feature type="transmembrane region" description="Helical" evidence="1">
    <location>
        <begin position="72"/>
        <end position="92"/>
    </location>
</feature>
<keyword evidence="1" id="KW-1133">Transmembrane helix</keyword>
<feature type="transmembrane region" description="Helical" evidence="1">
    <location>
        <begin position="125"/>
        <end position="143"/>
    </location>
</feature>
<dbReference type="EMBL" id="MN740210">
    <property type="protein sequence ID" value="QHT93753.1"/>
    <property type="molecule type" value="Genomic_DNA"/>
</dbReference>
<organism evidence="2">
    <name type="scientific">viral metagenome</name>
    <dbReference type="NCBI Taxonomy" id="1070528"/>
    <lineage>
        <taxon>unclassified sequences</taxon>
        <taxon>metagenomes</taxon>
        <taxon>organismal metagenomes</taxon>
    </lineage>
</organism>
<keyword evidence="1" id="KW-0812">Transmembrane</keyword>